<dbReference type="RefSeq" id="WP_289830447.1">
    <property type="nucleotide sequence ID" value="NZ_JAUEDK010000022.1"/>
</dbReference>
<feature type="signal peptide" evidence="1">
    <location>
        <begin position="1"/>
        <end position="22"/>
    </location>
</feature>
<dbReference type="Proteomes" id="UP001168540">
    <property type="component" value="Unassembled WGS sequence"/>
</dbReference>
<keyword evidence="3" id="KW-1185">Reference proteome</keyword>
<evidence type="ECO:0008006" key="4">
    <source>
        <dbReference type="Google" id="ProtNLM"/>
    </source>
</evidence>
<protein>
    <recommendedName>
        <fullName evidence="4">Lipoprotein</fullName>
    </recommendedName>
</protein>
<dbReference type="EMBL" id="JAUEDK010000022">
    <property type="protein sequence ID" value="MDN0075805.1"/>
    <property type="molecule type" value="Genomic_DNA"/>
</dbReference>
<organism evidence="2 3">
    <name type="scientific">Crenobacter oryzisoli</name>
    <dbReference type="NCBI Taxonomy" id="3056844"/>
    <lineage>
        <taxon>Bacteria</taxon>
        <taxon>Pseudomonadati</taxon>
        <taxon>Pseudomonadota</taxon>
        <taxon>Betaproteobacteria</taxon>
        <taxon>Neisseriales</taxon>
        <taxon>Neisseriaceae</taxon>
        <taxon>Crenobacter</taxon>
    </lineage>
</organism>
<reference evidence="2" key="1">
    <citation type="submission" date="2023-06" db="EMBL/GenBank/DDBJ databases">
        <authorList>
            <person name="Zhang S."/>
        </authorList>
    </citation>
    <scope>NUCLEOTIDE SEQUENCE</scope>
    <source>
        <strain evidence="2">SG2303</strain>
    </source>
</reference>
<accession>A0ABT7XPV7</accession>
<proteinExistence type="predicted"/>
<comment type="caution">
    <text evidence="2">The sequence shown here is derived from an EMBL/GenBank/DDBJ whole genome shotgun (WGS) entry which is preliminary data.</text>
</comment>
<gene>
    <name evidence="2" type="ORF">QU481_13005</name>
</gene>
<name>A0ABT7XPV7_9NEIS</name>
<evidence type="ECO:0000313" key="3">
    <source>
        <dbReference type="Proteomes" id="UP001168540"/>
    </source>
</evidence>
<evidence type="ECO:0000313" key="2">
    <source>
        <dbReference type="EMBL" id="MDN0075805.1"/>
    </source>
</evidence>
<sequence>MKPLLKKCLIYSLAALALAQLAACVVVPARPYYGYYGPPAHHWHHDYD</sequence>
<evidence type="ECO:0000256" key="1">
    <source>
        <dbReference type="SAM" id="SignalP"/>
    </source>
</evidence>
<feature type="chain" id="PRO_5045331261" description="Lipoprotein" evidence="1">
    <location>
        <begin position="23"/>
        <end position="48"/>
    </location>
</feature>
<keyword evidence="1" id="KW-0732">Signal</keyword>